<keyword evidence="3" id="KW-1185">Reference proteome</keyword>
<feature type="transmembrane region" description="Helical" evidence="1">
    <location>
        <begin position="36"/>
        <end position="59"/>
    </location>
</feature>
<dbReference type="EMBL" id="LUTY01001033">
    <property type="protein sequence ID" value="OAD22308.1"/>
    <property type="molecule type" value="Genomic_DNA"/>
</dbReference>
<feature type="non-terminal residue" evidence="2">
    <location>
        <position position="102"/>
    </location>
</feature>
<organism evidence="2 3">
    <name type="scientific">Candidatus Thiomargarita nelsonii</name>
    <dbReference type="NCBI Taxonomy" id="1003181"/>
    <lineage>
        <taxon>Bacteria</taxon>
        <taxon>Pseudomonadati</taxon>
        <taxon>Pseudomonadota</taxon>
        <taxon>Gammaproteobacteria</taxon>
        <taxon>Thiotrichales</taxon>
        <taxon>Thiotrichaceae</taxon>
        <taxon>Thiomargarita</taxon>
    </lineage>
</organism>
<reference evidence="2 3" key="1">
    <citation type="submission" date="2016-05" db="EMBL/GenBank/DDBJ databases">
        <title>Single-cell genome of chain-forming Candidatus Thiomargarita nelsonii and comparison to other large sulfur-oxidizing bacteria.</title>
        <authorList>
            <person name="Winkel M."/>
            <person name="Salman V."/>
            <person name="Woyke T."/>
            <person name="Schulz-Vogt H."/>
            <person name="Richter M."/>
            <person name="Flood B."/>
            <person name="Bailey J."/>
            <person name="Amann R."/>
            <person name="Mussmann M."/>
        </authorList>
    </citation>
    <scope>NUCLEOTIDE SEQUENCE [LARGE SCALE GENOMIC DNA]</scope>
    <source>
        <strain evidence="2 3">THI036</strain>
    </source>
</reference>
<keyword evidence="1" id="KW-0812">Transmembrane</keyword>
<protein>
    <submittedName>
        <fullName evidence="2">Membrane protein</fullName>
    </submittedName>
</protein>
<accession>A0A176S313</accession>
<keyword evidence="1" id="KW-1133">Transmembrane helix</keyword>
<keyword evidence="1" id="KW-0472">Membrane</keyword>
<comment type="caution">
    <text evidence="2">The sequence shown here is derived from an EMBL/GenBank/DDBJ whole genome shotgun (WGS) entry which is preliminary data.</text>
</comment>
<sequence>MSFLWELSLQSNNFPDNVECSIWEKKIKRKSGNLSLMNFGVIVRSLYKTILFIGVFFSYTPLKVILVLSIVYAAYFLFWGSHVFLQYQDKHQEFSAAALYDS</sequence>
<proteinExistence type="predicted"/>
<evidence type="ECO:0000313" key="3">
    <source>
        <dbReference type="Proteomes" id="UP000076962"/>
    </source>
</evidence>
<evidence type="ECO:0000256" key="1">
    <source>
        <dbReference type="SAM" id="Phobius"/>
    </source>
</evidence>
<name>A0A176S313_9GAMM</name>
<evidence type="ECO:0000313" key="2">
    <source>
        <dbReference type="EMBL" id="OAD22308.1"/>
    </source>
</evidence>
<gene>
    <name evidence="2" type="ORF">THIOM_001894</name>
</gene>
<dbReference type="Proteomes" id="UP000076962">
    <property type="component" value="Unassembled WGS sequence"/>
</dbReference>
<dbReference type="AlphaFoldDB" id="A0A176S313"/>
<feature type="transmembrane region" description="Helical" evidence="1">
    <location>
        <begin position="65"/>
        <end position="85"/>
    </location>
</feature>